<evidence type="ECO:0000313" key="2">
    <source>
        <dbReference type="EMBL" id="KAF1989163.1"/>
    </source>
</evidence>
<dbReference type="EMBL" id="ML977146">
    <property type="protein sequence ID" value="KAF1989163.1"/>
    <property type="molecule type" value="Genomic_DNA"/>
</dbReference>
<accession>A0A6G1H7F2</accession>
<organism evidence="2 3">
    <name type="scientific">Aulographum hederae CBS 113979</name>
    <dbReference type="NCBI Taxonomy" id="1176131"/>
    <lineage>
        <taxon>Eukaryota</taxon>
        <taxon>Fungi</taxon>
        <taxon>Dikarya</taxon>
        <taxon>Ascomycota</taxon>
        <taxon>Pezizomycotina</taxon>
        <taxon>Dothideomycetes</taxon>
        <taxon>Pleosporomycetidae</taxon>
        <taxon>Aulographales</taxon>
        <taxon>Aulographaceae</taxon>
    </lineage>
</organism>
<name>A0A6G1H7F2_9PEZI</name>
<dbReference type="AlphaFoldDB" id="A0A6G1H7F2"/>
<reference evidence="2" key="1">
    <citation type="journal article" date="2020" name="Stud. Mycol.">
        <title>101 Dothideomycetes genomes: a test case for predicting lifestyles and emergence of pathogens.</title>
        <authorList>
            <person name="Haridas S."/>
            <person name="Albert R."/>
            <person name="Binder M."/>
            <person name="Bloem J."/>
            <person name="Labutti K."/>
            <person name="Salamov A."/>
            <person name="Andreopoulos B."/>
            <person name="Baker S."/>
            <person name="Barry K."/>
            <person name="Bills G."/>
            <person name="Bluhm B."/>
            <person name="Cannon C."/>
            <person name="Castanera R."/>
            <person name="Culley D."/>
            <person name="Daum C."/>
            <person name="Ezra D."/>
            <person name="Gonzalez J."/>
            <person name="Henrissat B."/>
            <person name="Kuo A."/>
            <person name="Liang C."/>
            <person name="Lipzen A."/>
            <person name="Lutzoni F."/>
            <person name="Magnuson J."/>
            <person name="Mondo S."/>
            <person name="Nolan M."/>
            <person name="Ohm R."/>
            <person name="Pangilinan J."/>
            <person name="Park H.-J."/>
            <person name="Ramirez L."/>
            <person name="Alfaro M."/>
            <person name="Sun H."/>
            <person name="Tritt A."/>
            <person name="Yoshinaga Y."/>
            <person name="Zwiers L.-H."/>
            <person name="Turgeon B."/>
            <person name="Goodwin S."/>
            <person name="Spatafora J."/>
            <person name="Crous P."/>
            <person name="Grigoriev I."/>
        </authorList>
    </citation>
    <scope>NUCLEOTIDE SEQUENCE</scope>
    <source>
        <strain evidence="2">CBS 113979</strain>
    </source>
</reference>
<sequence length="136" mass="15197">MKFSNFAGGIAAALRYSQPSSLSPSVTPYLLISHSISTVLAFPFNVLQPQTRLLSSKSASQADNGNVHCPGGPDEKPMGYLHRNMQLVDVYWDEYCKAYVTEERGEEKERNRWKKVGWEDEGMEAGKREGQTPLEG</sequence>
<dbReference type="Proteomes" id="UP000800041">
    <property type="component" value="Unassembled WGS sequence"/>
</dbReference>
<feature type="region of interest" description="Disordered" evidence="1">
    <location>
        <begin position="103"/>
        <end position="136"/>
    </location>
</feature>
<gene>
    <name evidence="2" type="ORF">K402DRAFT_402339</name>
</gene>
<evidence type="ECO:0000313" key="3">
    <source>
        <dbReference type="Proteomes" id="UP000800041"/>
    </source>
</evidence>
<keyword evidence="3" id="KW-1185">Reference proteome</keyword>
<evidence type="ECO:0000256" key="1">
    <source>
        <dbReference type="SAM" id="MobiDB-lite"/>
    </source>
</evidence>
<proteinExistence type="predicted"/>
<protein>
    <submittedName>
        <fullName evidence="2">Uncharacterized protein</fullName>
    </submittedName>
</protein>